<evidence type="ECO:0000313" key="5">
    <source>
        <dbReference type="Proteomes" id="UP000037136"/>
    </source>
</evidence>
<dbReference type="Gene3D" id="3.20.20.70">
    <property type="entry name" value="Aldolase class I"/>
    <property type="match status" value="1"/>
</dbReference>
<dbReference type="STRING" id="268505.A0A2A9PIK4"/>
<reference evidence="4 5" key="2">
    <citation type="journal article" date="2017" name="Sci. Rep.">
        <title>Ant-infecting Ophiocordyceps genomes reveal a high diversity of potential behavioral manipulation genes and a possible major role for enterotoxins.</title>
        <authorList>
            <person name="de Bekker C."/>
            <person name="Ohm R.A."/>
            <person name="Evans H.C."/>
            <person name="Brachmann A."/>
            <person name="Hughes D.P."/>
        </authorList>
    </citation>
    <scope>NUCLEOTIDE SEQUENCE [LARGE SCALE GENOMIC DNA]</scope>
    <source>
        <strain evidence="4 5">SC16a</strain>
    </source>
</reference>
<protein>
    <submittedName>
        <fullName evidence="4">Uncharacterized protein</fullName>
    </submittedName>
</protein>
<dbReference type="InterPro" id="IPR013785">
    <property type="entry name" value="Aldolase_TIM"/>
</dbReference>
<gene>
    <name evidence="4" type="ORF">XA68_18051</name>
</gene>
<proteinExistence type="predicted"/>
<name>A0A2A9PIK4_OPHUN</name>
<comment type="caution">
    <text evidence="4">The sequence shown here is derived from an EMBL/GenBank/DDBJ whole genome shotgun (WGS) entry which is preliminary data.</text>
</comment>
<accession>A0A2A9PIK4</accession>
<sequence length="353" mass="37603">MTPPTGPISTPLTRLLGIQHPIMLAGMARVSGGKLAAAVSNAGGLGVIGGFQYTPDQLREIIDEMKAHLASPDLPFGIDLALPQLGGSARKTNHDYTGGKLDELIDITIDSGAKLFVSAVGVPPKYVIDRLHQHDILIMNMVGHPHHAVKALDLGVDLVCPQGTEGGGHTGDVATSILVPAVVDVARRYHPKMLKGGTALVVAAGGICDGRGLASSLMQGATGVWVGTRFVAASEANCSQEHKQAVVECGWSETERTLVLTGRPLRMKPNAYIKRWHARPQEIQAMCDRGVVPIEYDFDNGAEDIDFPHLMGQVAGSIREVQPAGDIVRDMIAEAVEMLRLGATYLVRERGKL</sequence>
<keyword evidence="1" id="KW-0285">Flavoprotein</keyword>
<dbReference type="EMBL" id="LAZP02000086">
    <property type="protein sequence ID" value="PFH61168.1"/>
    <property type="molecule type" value="Genomic_DNA"/>
</dbReference>
<evidence type="ECO:0000256" key="2">
    <source>
        <dbReference type="ARBA" id="ARBA00022643"/>
    </source>
</evidence>
<dbReference type="PANTHER" id="PTHR32332:SF36">
    <property type="entry name" value="2-NITROPROPANE DIOXYGENASE FAMILY, PUTATIVE (AFU_ORTHOLOGUE AFUA_4G07940)-RELATED"/>
    <property type="match status" value="1"/>
</dbReference>
<keyword evidence="5" id="KW-1185">Reference proteome</keyword>
<evidence type="ECO:0000256" key="1">
    <source>
        <dbReference type="ARBA" id="ARBA00022630"/>
    </source>
</evidence>
<dbReference type="InterPro" id="IPR004136">
    <property type="entry name" value="NMO"/>
</dbReference>
<dbReference type="CDD" id="cd04730">
    <property type="entry name" value="NPD_like"/>
    <property type="match status" value="1"/>
</dbReference>
<reference evidence="4 5" key="1">
    <citation type="journal article" date="2015" name="BMC Genomics">
        <title>Gene expression during zombie ant biting behavior reflects the complexity underlying fungal parasitic behavioral manipulation.</title>
        <authorList>
            <person name="de Bekker C."/>
            <person name="Ohm R.A."/>
            <person name="Loreto R.G."/>
            <person name="Sebastian A."/>
            <person name="Albert I."/>
            <person name="Merrow M."/>
            <person name="Brachmann A."/>
            <person name="Hughes D.P."/>
        </authorList>
    </citation>
    <scope>NUCLEOTIDE SEQUENCE [LARGE SCALE GENOMIC DNA]</scope>
    <source>
        <strain evidence="4 5">SC16a</strain>
    </source>
</reference>
<keyword evidence="2" id="KW-0288">FMN</keyword>
<dbReference type="SUPFAM" id="SSF51412">
    <property type="entry name" value="Inosine monophosphate dehydrogenase (IMPDH)"/>
    <property type="match status" value="1"/>
</dbReference>
<keyword evidence="3" id="KW-0560">Oxidoreductase</keyword>
<dbReference type="GO" id="GO:0018580">
    <property type="term" value="F:nitronate monooxygenase activity"/>
    <property type="evidence" value="ECO:0007669"/>
    <property type="project" value="InterPro"/>
</dbReference>
<evidence type="ECO:0000256" key="3">
    <source>
        <dbReference type="ARBA" id="ARBA00023002"/>
    </source>
</evidence>
<organism evidence="4 5">
    <name type="scientific">Ophiocordyceps unilateralis</name>
    <name type="common">Zombie-ant fungus</name>
    <name type="synonym">Torrubia unilateralis</name>
    <dbReference type="NCBI Taxonomy" id="268505"/>
    <lineage>
        <taxon>Eukaryota</taxon>
        <taxon>Fungi</taxon>
        <taxon>Dikarya</taxon>
        <taxon>Ascomycota</taxon>
        <taxon>Pezizomycotina</taxon>
        <taxon>Sordariomycetes</taxon>
        <taxon>Hypocreomycetidae</taxon>
        <taxon>Hypocreales</taxon>
        <taxon>Ophiocordycipitaceae</taxon>
        <taxon>Ophiocordyceps</taxon>
    </lineage>
</organism>
<dbReference type="Proteomes" id="UP000037136">
    <property type="component" value="Unassembled WGS sequence"/>
</dbReference>
<dbReference type="AlphaFoldDB" id="A0A2A9PIK4"/>
<dbReference type="PANTHER" id="PTHR32332">
    <property type="entry name" value="2-NITROPROPANE DIOXYGENASE"/>
    <property type="match status" value="1"/>
</dbReference>
<dbReference type="Pfam" id="PF03060">
    <property type="entry name" value="NMO"/>
    <property type="match status" value="1"/>
</dbReference>
<dbReference type="OrthoDB" id="10265891at2759"/>
<evidence type="ECO:0000313" key="4">
    <source>
        <dbReference type="EMBL" id="PFH61168.1"/>
    </source>
</evidence>